<dbReference type="CDD" id="cd16964">
    <property type="entry name" value="YqgF"/>
    <property type="match status" value="1"/>
</dbReference>
<dbReference type="InterPro" id="IPR012337">
    <property type="entry name" value="RNaseH-like_sf"/>
</dbReference>
<dbReference type="EC" id="3.1.-.-" evidence="5"/>
<dbReference type="GO" id="GO:0005829">
    <property type="term" value="C:cytosol"/>
    <property type="evidence" value="ECO:0007669"/>
    <property type="project" value="TreeGrafter"/>
</dbReference>
<dbReference type="GO" id="GO:0004518">
    <property type="term" value="F:nuclease activity"/>
    <property type="evidence" value="ECO:0007669"/>
    <property type="project" value="UniProtKB-KW"/>
</dbReference>
<evidence type="ECO:0000313" key="7">
    <source>
        <dbReference type="EMBL" id="TKB49334.1"/>
    </source>
</evidence>
<evidence type="ECO:0000256" key="1">
    <source>
        <dbReference type="ARBA" id="ARBA00022490"/>
    </source>
</evidence>
<dbReference type="PANTHER" id="PTHR33317:SF4">
    <property type="entry name" value="POLYNUCLEOTIDYL TRANSFERASE, RIBONUCLEASE H-LIKE SUPERFAMILY PROTEIN"/>
    <property type="match status" value="1"/>
</dbReference>
<proteinExistence type="inferred from homology"/>
<dbReference type="RefSeq" id="WP_136852709.1">
    <property type="nucleotide sequence ID" value="NZ_SWCI01000004.1"/>
</dbReference>
<dbReference type="InterPro" id="IPR037027">
    <property type="entry name" value="YqgF/RNaseH-like_dom_sf"/>
</dbReference>
<keyword evidence="8" id="KW-1185">Reference proteome</keyword>
<keyword evidence="3 5" id="KW-0540">Nuclease</keyword>
<feature type="domain" description="YqgF/RNase H-like" evidence="6">
    <location>
        <begin position="3"/>
        <end position="103"/>
    </location>
</feature>
<accession>A0A4V5NV73</accession>
<name>A0A4V5NV73_9GAMM</name>
<dbReference type="OrthoDB" id="9796140at2"/>
<dbReference type="FunFam" id="3.30.420.140:FF:000002">
    <property type="entry name" value="Putative pre-16S rRNA nuclease"/>
    <property type="match status" value="1"/>
</dbReference>
<comment type="caution">
    <text evidence="7">The sequence shown here is derived from an EMBL/GenBank/DDBJ whole genome shotgun (WGS) entry which is preliminary data.</text>
</comment>
<reference evidence="7 8" key="1">
    <citation type="submission" date="2019-04" db="EMBL/GenBank/DDBJ databases">
        <authorList>
            <person name="Hwang J.C."/>
        </authorList>
    </citation>
    <scope>NUCLEOTIDE SEQUENCE [LARGE SCALE GENOMIC DNA]</scope>
    <source>
        <strain evidence="7 8">IMCC35001</strain>
    </source>
</reference>
<keyword evidence="4 5" id="KW-0378">Hydrolase</keyword>
<dbReference type="Pfam" id="PF03652">
    <property type="entry name" value="RuvX"/>
    <property type="match status" value="1"/>
</dbReference>
<dbReference type="HAMAP" id="MF_00651">
    <property type="entry name" value="Nuclease_YqgF"/>
    <property type="match status" value="1"/>
</dbReference>
<evidence type="ECO:0000313" key="8">
    <source>
        <dbReference type="Proteomes" id="UP000305674"/>
    </source>
</evidence>
<dbReference type="SUPFAM" id="SSF53098">
    <property type="entry name" value="Ribonuclease H-like"/>
    <property type="match status" value="1"/>
</dbReference>
<dbReference type="AlphaFoldDB" id="A0A4V5NV73"/>
<dbReference type="Gene3D" id="3.30.420.140">
    <property type="entry name" value="YqgF/RNase H-like domain"/>
    <property type="match status" value="1"/>
</dbReference>
<evidence type="ECO:0000259" key="6">
    <source>
        <dbReference type="SMART" id="SM00732"/>
    </source>
</evidence>
<comment type="function">
    <text evidence="5">Could be a nuclease involved in processing of the 5'-end of pre-16S rRNA.</text>
</comment>
<gene>
    <name evidence="7" type="primary">ruvX</name>
    <name evidence="7" type="ORF">FCL40_08340</name>
</gene>
<dbReference type="SMART" id="SM00732">
    <property type="entry name" value="YqgFc"/>
    <property type="match status" value="1"/>
</dbReference>
<keyword evidence="1 5" id="KW-0963">Cytoplasm</keyword>
<dbReference type="Proteomes" id="UP000305674">
    <property type="component" value="Unassembled WGS sequence"/>
</dbReference>
<dbReference type="GO" id="GO:0000967">
    <property type="term" value="P:rRNA 5'-end processing"/>
    <property type="evidence" value="ECO:0007669"/>
    <property type="project" value="UniProtKB-UniRule"/>
</dbReference>
<organism evidence="7 8">
    <name type="scientific">Ferrimonas sediminicola</name>
    <dbReference type="NCBI Taxonomy" id="2569538"/>
    <lineage>
        <taxon>Bacteria</taxon>
        <taxon>Pseudomonadati</taxon>
        <taxon>Pseudomonadota</taxon>
        <taxon>Gammaproteobacteria</taxon>
        <taxon>Alteromonadales</taxon>
        <taxon>Ferrimonadaceae</taxon>
        <taxon>Ferrimonas</taxon>
    </lineage>
</organism>
<protein>
    <recommendedName>
        <fullName evidence="5">Putative pre-16S rRNA nuclease</fullName>
        <ecNumber evidence="5">3.1.-.-</ecNumber>
    </recommendedName>
</protein>
<evidence type="ECO:0000256" key="3">
    <source>
        <dbReference type="ARBA" id="ARBA00022722"/>
    </source>
</evidence>
<evidence type="ECO:0000256" key="4">
    <source>
        <dbReference type="ARBA" id="ARBA00022801"/>
    </source>
</evidence>
<dbReference type="NCBIfam" id="TIGR00250">
    <property type="entry name" value="RNAse_H_YqgF"/>
    <property type="match status" value="1"/>
</dbReference>
<dbReference type="InterPro" id="IPR006641">
    <property type="entry name" value="YqgF/RNaseH-like_dom"/>
</dbReference>
<evidence type="ECO:0000256" key="2">
    <source>
        <dbReference type="ARBA" id="ARBA00022517"/>
    </source>
</evidence>
<keyword evidence="2 5" id="KW-0690">Ribosome biogenesis</keyword>
<dbReference type="PANTHER" id="PTHR33317">
    <property type="entry name" value="POLYNUCLEOTIDYL TRANSFERASE, RIBONUCLEASE H-LIKE SUPERFAMILY PROTEIN"/>
    <property type="match status" value="1"/>
</dbReference>
<comment type="subcellular location">
    <subcellularLocation>
        <location evidence="5">Cytoplasm</location>
    </subcellularLocation>
</comment>
<comment type="similarity">
    <text evidence="5">Belongs to the YqgF HJR family.</text>
</comment>
<dbReference type="EMBL" id="SWCI01000004">
    <property type="protein sequence ID" value="TKB49334.1"/>
    <property type="molecule type" value="Genomic_DNA"/>
</dbReference>
<dbReference type="GO" id="GO:0016788">
    <property type="term" value="F:hydrolase activity, acting on ester bonds"/>
    <property type="evidence" value="ECO:0007669"/>
    <property type="project" value="UniProtKB-UniRule"/>
</dbReference>
<evidence type="ECO:0000256" key="5">
    <source>
        <dbReference type="HAMAP-Rule" id="MF_00651"/>
    </source>
</evidence>
<sequence>MSDTILGFDFGTKAIGVAIGQSITGTAQPLCGLKANDGIPNWDEVAKLFGEWQPSLVVVGLPLNMDGTEQELTLRARKFANRLHGRFGVKVVTQDERLTTTDAKAHLFERRGFRGLKKHAIDATSAALILESYFESLYG</sequence>
<dbReference type="InterPro" id="IPR005227">
    <property type="entry name" value="YqgF"/>
</dbReference>